<reference evidence="3 4" key="1">
    <citation type="journal article" date="2015" name="Genome Biol. Evol.">
        <title>Comparative Genomics of a Bacterivorous Green Alga Reveals Evolutionary Causalities and Consequences of Phago-Mixotrophic Mode of Nutrition.</title>
        <authorList>
            <person name="Burns J.A."/>
            <person name="Paasch A."/>
            <person name="Narechania A."/>
            <person name="Kim E."/>
        </authorList>
    </citation>
    <scope>NUCLEOTIDE SEQUENCE [LARGE SCALE GENOMIC DNA]</scope>
    <source>
        <strain evidence="3">PLY_AMNH</strain>
    </source>
</reference>
<comment type="caution">
    <text evidence="3">The sequence shown here is derived from an EMBL/GenBank/DDBJ whole genome shotgun (WGS) entry which is preliminary data.</text>
</comment>
<proteinExistence type="predicted"/>
<dbReference type="AlphaFoldDB" id="A0AAE0C7X4"/>
<keyword evidence="4" id="KW-1185">Reference proteome</keyword>
<feature type="region of interest" description="Disordered" evidence="1">
    <location>
        <begin position="1"/>
        <end position="21"/>
    </location>
</feature>
<dbReference type="Proteomes" id="UP001190700">
    <property type="component" value="Unassembled WGS sequence"/>
</dbReference>
<evidence type="ECO:0000313" key="3">
    <source>
        <dbReference type="EMBL" id="KAK3249348.1"/>
    </source>
</evidence>
<protein>
    <submittedName>
        <fullName evidence="3">Uncharacterized protein</fullName>
    </submittedName>
</protein>
<evidence type="ECO:0000313" key="4">
    <source>
        <dbReference type="Proteomes" id="UP001190700"/>
    </source>
</evidence>
<evidence type="ECO:0000256" key="1">
    <source>
        <dbReference type="SAM" id="MobiDB-lite"/>
    </source>
</evidence>
<feature type="compositionally biased region" description="Acidic residues" evidence="1">
    <location>
        <begin position="7"/>
        <end position="21"/>
    </location>
</feature>
<accession>A0AAE0C7X4</accession>
<organism evidence="3 4">
    <name type="scientific">Cymbomonas tetramitiformis</name>
    <dbReference type="NCBI Taxonomy" id="36881"/>
    <lineage>
        <taxon>Eukaryota</taxon>
        <taxon>Viridiplantae</taxon>
        <taxon>Chlorophyta</taxon>
        <taxon>Pyramimonadophyceae</taxon>
        <taxon>Pyramimonadales</taxon>
        <taxon>Pyramimonadaceae</taxon>
        <taxon>Cymbomonas</taxon>
    </lineage>
</organism>
<dbReference type="EMBL" id="LGRX02027447">
    <property type="protein sequence ID" value="KAK3249348.1"/>
    <property type="molecule type" value="Genomic_DNA"/>
</dbReference>
<evidence type="ECO:0000313" key="2">
    <source>
        <dbReference type="EMBL" id="KAK3249347.1"/>
    </source>
</evidence>
<dbReference type="EMBL" id="LGRX02027447">
    <property type="protein sequence ID" value="KAK3249347.1"/>
    <property type="molecule type" value="Genomic_DNA"/>
</dbReference>
<gene>
    <name evidence="2" type="ORF">CYMTET_41221</name>
    <name evidence="3" type="ORF">CYMTET_41222</name>
</gene>
<reference evidence="3" key="2">
    <citation type="submission" date="2023-06" db="EMBL/GenBank/DDBJ databases">
        <title>Long-read-based genome assembly of the green algal bacterivore Cymbomonas tetramitiformis.</title>
        <authorList>
            <person name="Gyaltshen Y."/>
            <person name="Rozenberg A."/>
            <person name="Paasch A."/>
            <person name="Burns J.A."/>
            <person name="Warring S."/>
            <person name="Larson R."/>
            <person name="Maurer-Alcala X."/>
            <person name="Dacks J."/>
            <person name="Kim E."/>
        </authorList>
    </citation>
    <scope>NUCLEOTIDE SEQUENCE</scope>
    <source>
        <strain evidence="3">PLY_AMNH</strain>
    </source>
</reference>
<name>A0AAE0C7X4_9CHLO</name>
<sequence length="124" mass="13652">MHKVNGEEDAESGDDGDGSDIDFDGVLDDVLMEDMIQLQETTDALVEELDIGDFFTVPGAGYKNHPVFVGKATSKVYTLEADVMDDTGKKVLFYQGSHVIDCYYCEYSEAYKSLAPDGESERTS</sequence>